<protein>
    <submittedName>
        <fullName evidence="1">Uncharacterized protein</fullName>
    </submittedName>
</protein>
<reference evidence="1" key="2">
    <citation type="submission" date="2020-01" db="EMBL/GenBank/DDBJ databases">
        <authorList>
            <consortium name="NCBI Pathogen Detection Project"/>
        </authorList>
    </citation>
    <scope>NUCLEOTIDE SEQUENCE</scope>
    <source>
        <strain evidence="1">OLC2673_Aeromonas</strain>
    </source>
</reference>
<name>A0AAD3UED4_AERHY</name>
<accession>A0AAD3UED4</accession>
<dbReference type="EMBL" id="DACTUL010000026">
    <property type="protein sequence ID" value="HAT6345355.1"/>
    <property type="molecule type" value="Genomic_DNA"/>
</dbReference>
<dbReference type="Proteomes" id="UP000859505">
    <property type="component" value="Unassembled WGS sequence"/>
</dbReference>
<reference evidence="1" key="1">
    <citation type="journal article" date="2018" name="Genome Biol.">
        <title>SKESA: strategic k-mer extension for scrupulous assemblies.</title>
        <authorList>
            <person name="Souvorov A."/>
            <person name="Agarwala R."/>
            <person name="Lipman D.J."/>
        </authorList>
    </citation>
    <scope>NUCLEOTIDE SEQUENCE</scope>
    <source>
        <strain evidence="1">OLC2673_Aeromonas</strain>
    </source>
</reference>
<sequence length="67" mass="7721">MNDAAHEAALLFVLTKNIFCQFPNSSDTTLLCRIQTGTLHVNWSPHDGMINWIWSYQWLPVRAFVVT</sequence>
<evidence type="ECO:0000313" key="1">
    <source>
        <dbReference type="EMBL" id="HAT6345355.1"/>
    </source>
</evidence>
<evidence type="ECO:0000313" key="2">
    <source>
        <dbReference type="Proteomes" id="UP000859505"/>
    </source>
</evidence>
<proteinExistence type="predicted"/>
<dbReference type="AlphaFoldDB" id="A0AAD3UED4"/>
<gene>
    <name evidence="1" type="ORF">JAJ28_003122</name>
</gene>
<organism evidence="1 2">
    <name type="scientific">Aeromonas hydrophila</name>
    <dbReference type="NCBI Taxonomy" id="644"/>
    <lineage>
        <taxon>Bacteria</taxon>
        <taxon>Pseudomonadati</taxon>
        <taxon>Pseudomonadota</taxon>
        <taxon>Gammaproteobacteria</taxon>
        <taxon>Aeromonadales</taxon>
        <taxon>Aeromonadaceae</taxon>
        <taxon>Aeromonas</taxon>
    </lineage>
</organism>
<comment type="caution">
    <text evidence="1">The sequence shown here is derived from an EMBL/GenBank/DDBJ whole genome shotgun (WGS) entry which is preliminary data.</text>
</comment>